<gene>
    <name evidence="1" type="ORF">KL86APRO_10899</name>
</gene>
<protein>
    <submittedName>
        <fullName evidence="1">Putative Side tail fiber protein</fullName>
    </submittedName>
</protein>
<dbReference type="AlphaFoldDB" id="A0A212JDS4"/>
<name>A0A212JDS4_9PROT</name>
<evidence type="ECO:0000313" key="1">
    <source>
        <dbReference type="EMBL" id="SBV97559.1"/>
    </source>
</evidence>
<dbReference type="EMBL" id="FLUO01000001">
    <property type="protein sequence ID" value="SBV97559.1"/>
    <property type="molecule type" value="Genomic_DNA"/>
</dbReference>
<accession>A0A212JDS4</accession>
<sequence>MSDHIRIGDIRPRIQYVGNGAVKTFSFPFPIFAESDLTVFRDAEPCLDGFDVNGAGESGGGGVTFDAPPPAGSVITLARAVPIARTTDFQDGGTFRAGVINEELDRLVCMAQQLREELERTVRRAPASVSTGALTLPDPVPGRALKFAADGALIASFGDPDGAQLAASGHAEAAEVARAAAEAARDQMLALYDEFDDRYLGVKSVDPATDNDGSPLFPGALYFRQSEPDGPGAMMVYTGVAWVAAYVAGDSVLTTSNLVATISAFAPADKAAARAGLDAASVVDADALRDVAPQAKASAYVLAPVDRGRSVDTVADVAVPADAVAPFPVGAVVTVTNLGPAAIAISPQAGVTLRQAGTANAGARTLLGYGIATLRKVAAETWFVAGAGLS</sequence>
<proteinExistence type="predicted"/>
<reference evidence="1" key="1">
    <citation type="submission" date="2016-04" db="EMBL/GenBank/DDBJ databases">
        <authorList>
            <person name="Evans L.H."/>
            <person name="Alamgir A."/>
            <person name="Owens N."/>
            <person name="Weber N.D."/>
            <person name="Virtaneva K."/>
            <person name="Barbian K."/>
            <person name="Babar A."/>
            <person name="Rosenke K."/>
        </authorList>
    </citation>
    <scope>NUCLEOTIDE SEQUENCE</scope>
    <source>
        <strain evidence="1">86</strain>
    </source>
</reference>
<organism evidence="1">
    <name type="scientific">uncultured Alphaproteobacteria bacterium</name>
    <dbReference type="NCBI Taxonomy" id="91750"/>
    <lineage>
        <taxon>Bacteria</taxon>
        <taxon>Pseudomonadati</taxon>
        <taxon>Pseudomonadota</taxon>
        <taxon>Alphaproteobacteria</taxon>
        <taxon>environmental samples</taxon>
    </lineage>
</organism>